<proteinExistence type="predicted"/>
<sequence>MDRQTKRTPDTFAADWWFVVDLGFAFPGRLATSFLAPTGSSLFEYNAAAKIVKISMAAGMASQGIMLCRITCRQGWRFGLLQPWTIPGGGGNWHMVMSCRGQRRGQRPRNAPERGSIPHDAEKCSPLAILASISSLQHRHR</sequence>
<keyword evidence="2" id="KW-1185">Reference proteome</keyword>
<evidence type="ECO:0000313" key="2">
    <source>
        <dbReference type="Proteomes" id="UP000254866"/>
    </source>
</evidence>
<dbReference type="GeneID" id="43595083"/>
<protein>
    <submittedName>
        <fullName evidence="1">Uncharacterized protein</fullName>
    </submittedName>
</protein>
<dbReference type="RefSeq" id="XP_031874911.1">
    <property type="nucleotide sequence ID" value="XM_032010857.1"/>
</dbReference>
<organism evidence="1 2">
    <name type="scientific">Venustampulla echinocandica</name>
    <dbReference type="NCBI Taxonomy" id="2656787"/>
    <lineage>
        <taxon>Eukaryota</taxon>
        <taxon>Fungi</taxon>
        <taxon>Dikarya</taxon>
        <taxon>Ascomycota</taxon>
        <taxon>Pezizomycotina</taxon>
        <taxon>Leotiomycetes</taxon>
        <taxon>Helotiales</taxon>
        <taxon>Pleuroascaceae</taxon>
        <taxon>Venustampulla</taxon>
    </lineage>
</organism>
<dbReference type="EMBL" id="NPIC01000001">
    <property type="protein sequence ID" value="RDL42255.1"/>
    <property type="molecule type" value="Genomic_DNA"/>
</dbReference>
<dbReference type="AlphaFoldDB" id="A0A370U3B8"/>
<dbReference type="Proteomes" id="UP000254866">
    <property type="component" value="Unassembled WGS sequence"/>
</dbReference>
<evidence type="ECO:0000313" key="1">
    <source>
        <dbReference type="EMBL" id="RDL42255.1"/>
    </source>
</evidence>
<reference evidence="1 2" key="1">
    <citation type="journal article" date="2018" name="IMA Fungus">
        <title>IMA Genome-F 9: Draft genome sequence of Annulohypoxylon stygium, Aspergillus mulundensis, Berkeleyomyces basicola (syn. Thielaviopsis basicola), Ceratocystis smalleyi, two Cercospora beticola strains, Coleophoma cylindrospora, Fusarium fracticaudum, Phialophora cf. hyalina, and Morchella septimelata.</title>
        <authorList>
            <person name="Wingfield B.D."/>
            <person name="Bills G.F."/>
            <person name="Dong Y."/>
            <person name="Huang W."/>
            <person name="Nel W.J."/>
            <person name="Swalarsk-Parry B.S."/>
            <person name="Vaghefi N."/>
            <person name="Wilken P.M."/>
            <person name="An Z."/>
            <person name="de Beer Z.W."/>
            <person name="De Vos L."/>
            <person name="Chen L."/>
            <person name="Duong T.A."/>
            <person name="Gao Y."/>
            <person name="Hammerbacher A."/>
            <person name="Kikkert J.R."/>
            <person name="Li Y."/>
            <person name="Li H."/>
            <person name="Li K."/>
            <person name="Li Q."/>
            <person name="Liu X."/>
            <person name="Ma X."/>
            <person name="Naidoo K."/>
            <person name="Pethybridge S.J."/>
            <person name="Sun J."/>
            <person name="Steenkamp E.T."/>
            <person name="van der Nest M.A."/>
            <person name="van Wyk S."/>
            <person name="Wingfield M.J."/>
            <person name="Xiong C."/>
            <person name="Yue Q."/>
            <person name="Zhang X."/>
        </authorList>
    </citation>
    <scope>NUCLEOTIDE SEQUENCE [LARGE SCALE GENOMIC DNA]</scope>
    <source>
        <strain evidence="1 2">BP 5553</strain>
    </source>
</reference>
<accession>A0A370U3B8</accession>
<comment type="caution">
    <text evidence="1">The sequence shown here is derived from an EMBL/GenBank/DDBJ whole genome shotgun (WGS) entry which is preliminary data.</text>
</comment>
<name>A0A370U3B8_9HELO</name>
<gene>
    <name evidence="1" type="ORF">BP5553_02234</name>
</gene>